<dbReference type="Pfam" id="PF15711">
    <property type="entry name" value="ILEI"/>
    <property type="match status" value="1"/>
</dbReference>
<dbReference type="InterPro" id="IPR039477">
    <property type="entry name" value="ILEI/PANDER_dom"/>
</dbReference>
<comment type="catalytic activity">
    <reaction evidence="13">
        <text>N(4)-(alpha-D-Man-(1-&gt;3)-[alpha-D-Man-(1-&gt;3)-[alpha-D-Man-(1-&gt;6)]-alpha-D-Man-(1-&gt;6)]-beta-D-Man-(1-&gt;4)-beta-D-GlcNAc-(1-&gt;4)-beta-D-GlcNAc)-L-asparaginyl-[protein] (N-glucan mannose isomer 5A1,2) + UDP-N-acetyl-alpha-D-glucosamine = N(4)-{beta-D-GlcNAc-(1-&gt;2)-alpha-D-Man-(1-&gt;3)-[alpha-D-Man-(1-&gt;3)-[alpha-D-Man-(1-&gt;6)]-alpha-D-Man-(1-&gt;6)]-beta-D-Man-(1-&gt;4)-beta-D-GlcNAc-(1-&gt;4)-beta-D-GlcNAc}-L-asparaginyl-[protein] + UDP + H(+)</text>
        <dbReference type="Rhea" id="RHEA:11456"/>
        <dbReference type="Rhea" id="RHEA-COMP:14367"/>
        <dbReference type="Rhea" id="RHEA-COMP:14368"/>
        <dbReference type="ChEBI" id="CHEBI:15378"/>
        <dbReference type="ChEBI" id="CHEBI:57705"/>
        <dbReference type="ChEBI" id="CHEBI:58223"/>
        <dbReference type="ChEBI" id="CHEBI:59087"/>
        <dbReference type="ChEBI" id="CHEBI:60625"/>
        <dbReference type="EC" id="2.4.1.101"/>
    </reaction>
</comment>
<sequence length="639" mass="73981">MIGKRTQGGLSRRFIGRVLLICSGIFALVNMLFVLQSTTELSQLASHVYQDETIAFSSEFNVGKERVVASPLEEGKFLELELYSSKDNVTLTINGKTRSEKSELLLRGLNVIALNEVSGEVMSSRWFDTYAIKADSDNLMDYLRGLKDGRIICFAVRDEAAQQLTQEAKDHLTGYRSSFIKLLEFRSTWAFVVQKIKDNHVVFAESFQNPPKGNDWANPVRLRTMVRLLSENVVKCSWPDTVENRRRTEFCQIYEGYPDVCRCEYKCKDPVDVELKPPPFQDGRRLEIPIAVMASNRPHYLIRMLLGLQKVEGLDPNMVTVFIDGFWKEPESVTKLIGVKVQQHAGVSHVNARIAQHYKKSLHDSFEEHPNANYLIILEEDLDVSADILSYFKQLLPVFENDESVYCISAWNDQGYNHLSNDPAMMYRVETMPGLGWVLSRKIFKNELEEKWPRPDQFIDWDIWTRGQEVRKSRECIIPDISRTFHFGGRGMNVGGNMQAMYFEKHAINKQVHVEMAVDKMYKDNYEKEIHKLLSEAETLDHNKTPCSNAEDFIPDTEGKLFVFYIKMMHSADFETWMNIASCFHMWDLDARGFHKSMWRFWIKKNHILVIGCPSSEYCSHKPVNLEPIYIPKKPEMKQ</sequence>
<dbReference type="GO" id="GO:0000139">
    <property type="term" value="C:Golgi membrane"/>
    <property type="evidence" value="ECO:0007669"/>
    <property type="project" value="UniProtKB-SubCell"/>
</dbReference>
<comment type="function">
    <text evidence="13">Initiates complex N-linked carbohydrate formation. Essential for the conversion of high-mannose to hybrid and complex N-glycans.</text>
</comment>
<evidence type="ECO:0000256" key="3">
    <source>
        <dbReference type="ARBA" id="ARBA00006492"/>
    </source>
</evidence>
<evidence type="ECO:0000313" key="16">
    <source>
        <dbReference type="Proteomes" id="UP001249851"/>
    </source>
</evidence>
<keyword evidence="10 13" id="KW-0333">Golgi apparatus</keyword>
<organism evidence="15 16">
    <name type="scientific">Acropora cervicornis</name>
    <name type="common">Staghorn coral</name>
    <dbReference type="NCBI Taxonomy" id="6130"/>
    <lineage>
        <taxon>Eukaryota</taxon>
        <taxon>Metazoa</taxon>
        <taxon>Cnidaria</taxon>
        <taxon>Anthozoa</taxon>
        <taxon>Hexacorallia</taxon>
        <taxon>Scleractinia</taxon>
        <taxon>Astrocoeniina</taxon>
        <taxon>Acroporidae</taxon>
        <taxon>Acropora</taxon>
    </lineage>
</organism>
<dbReference type="Proteomes" id="UP001249851">
    <property type="component" value="Unassembled WGS sequence"/>
</dbReference>
<keyword evidence="11 13" id="KW-0472">Membrane</keyword>
<dbReference type="PANTHER" id="PTHR46396">
    <property type="entry name" value="PROTEIN O-LINKED-MANNOSE BETA-1,2-N-ACETYLGLUCOSAMINYLTRANSFERASE 1"/>
    <property type="match status" value="1"/>
</dbReference>
<evidence type="ECO:0000256" key="12">
    <source>
        <dbReference type="ARBA" id="ARBA00023211"/>
    </source>
</evidence>
<evidence type="ECO:0000259" key="14">
    <source>
        <dbReference type="Pfam" id="PF15711"/>
    </source>
</evidence>
<dbReference type="PROSITE" id="PS52031">
    <property type="entry name" value="GG_LECTIN"/>
    <property type="match status" value="1"/>
</dbReference>
<name>A0AAD9QIE3_ACRCE</name>
<feature type="transmembrane region" description="Helical" evidence="13">
    <location>
        <begin position="14"/>
        <end position="35"/>
    </location>
</feature>
<dbReference type="SUPFAM" id="SSF53448">
    <property type="entry name" value="Nucleotide-diphospho-sugar transferases"/>
    <property type="match status" value="1"/>
</dbReference>
<comment type="caution">
    <text evidence="15">The sequence shown here is derived from an EMBL/GenBank/DDBJ whole genome shotgun (WGS) entry which is preliminary data.</text>
</comment>
<reference evidence="15" key="1">
    <citation type="journal article" date="2023" name="G3 (Bethesda)">
        <title>Whole genome assembly and annotation of the endangered Caribbean coral Acropora cervicornis.</title>
        <authorList>
            <person name="Selwyn J.D."/>
            <person name="Vollmer S.V."/>
        </authorList>
    </citation>
    <scope>NUCLEOTIDE SEQUENCE</scope>
    <source>
        <strain evidence="15">K2</strain>
    </source>
</reference>
<dbReference type="EC" id="2.4.1.101" evidence="13"/>
<evidence type="ECO:0000256" key="6">
    <source>
        <dbReference type="ARBA" id="ARBA00022692"/>
    </source>
</evidence>
<evidence type="ECO:0000256" key="5">
    <source>
        <dbReference type="ARBA" id="ARBA00022679"/>
    </source>
</evidence>
<proteinExistence type="inferred from homology"/>
<evidence type="ECO:0000256" key="10">
    <source>
        <dbReference type="ARBA" id="ARBA00023034"/>
    </source>
</evidence>
<gene>
    <name evidence="15" type="ORF">P5673_015444</name>
</gene>
<comment type="cofactor">
    <cofactor evidence="13">
        <name>Mn(2+)</name>
        <dbReference type="ChEBI" id="CHEBI:29035"/>
    </cofactor>
    <text evidence="13">The cofactor is mostly bound to the substrate.</text>
</comment>
<dbReference type="GO" id="GO:0030145">
    <property type="term" value="F:manganese ion binding"/>
    <property type="evidence" value="ECO:0007669"/>
    <property type="project" value="UniProtKB-UniRule"/>
</dbReference>
<dbReference type="AlphaFoldDB" id="A0AAD9QIE3"/>
<evidence type="ECO:0000256" key="11">
    <source>
        <dbReference type="ARBA" id="ARBA00023136"/>
    </source>
</evidence>
<evidence type="ECO:0000256" key="2">
    <source>
        <dbReference type="ARBA" id="ARBA00004922"/>
    </source>
</evidence>
<keyword evidence="16" id="KW-1185">Reference proteome</keyword>
<dbReference type="FunFam" id="3.90.550.10:FF:000252">
    <property type="entry name" value="Protein O-linked-mannose beta-1,2-N-acetylglucosaminyltransferase 1"/>
    <property type="match status" value="1"/>
</dbReference>
<evidence type="ECO:0000256" key="4">
    <source>
        <dbReference type="ARBA" id="ARBA00022676"/>
    </source>
</evidence>
<evidence type="ECO:0000256" key="1">
    <source>
        <dbReference type="ARBA" id="ARBA00004323"/>
    </source>
</evidence>
<evidence type="ECO:0000256" key="9">
    <source>
        <dbReference type="ARBA" id="ARBA00022989"/>
    </source>
</evidence>
<protein>
    <recommendedName>
        <fullName evidence="13">Alpha-1,3-mannosyl-glycoprotein 2-beta-N-acetylglucosaminyltransferase</fullName>
        <shortName evidence="13">GNT-I</shortName>
        <shortName evidence="13">GlcNAc-T I</shortName>
        <ecNumber evidence="13">2.4.1.101</ecNumber>
    </recommendedName>
    <alternativeName>
        <fullName evidence="13">N-glycosyl-oligosaccharide-glycoprotein N-acetylglucosaminyltransferase I</fullName>
    </alternativeName>
</protein>
<dbReference type="GO" id="GO:0047223">
    <property type="term" value="F:beta-1,3-galactosyl-O-glycosyl-glycoprotein beta-1,3-N-acetylglucosaminyltransferase activity"/>
    <property type="evidence" value="ECO:0007669"/>
    <property type="project" value="TreeGrafter"/>
</dbReference>
<dbReference type="InterPro" id="IPR052463">
    <property type="entry name" value="O-linked_mannose_GnT"/>
</dbReference>
<evidence type="ECO:0000256" key="7">
    <source>
        <dbReference type="ARBA" id="ARBA00022723"/>
    </source>
</evidence>
<keyword evidence="12 13" id="KW-0464">Manganese</keyword>
<dbReference type="Gene3D" id="3.90.550.10">
    <property type="entry name" value="Spore Coat Polysaccharide Biosynthesis Protein SpsA, Chain A"/>
    <property type="match status" value="1"/>
</dbReference>
<comment type="pathway">
    <text evidence="2 13">Protein modification; protein glycosylation.</text>
</comment>
<comment type="subcellular location">
    <subcellularLocation>
        <location evidence="1 13">Golgi apparatus membrane</location>
        <topology evidence="1 13">Single-pass type II membrane protein</topology>
    </subcellularLocation>
</comment>
<accession>A0AAD9QIE3</accession>
<keyword evidence="9 13" id="KW-1133">Transmembrane helix</keyword>
<evidence type="ECO:0000256" key="13">
    <source>
        <dbReference type="RuleBase" id="RU368119"/>
    </source>
</evidence>
<dbReference type="Pfam" id="PF03071">
    <property type="entry name" value="GNT-I"/>
    <property type="match status" value="1"/>
</dbReference>
<keyword evidence="6 13" id="KW-0812">Transmembrane</keyword>
<keyword evidence="5" id="KW-0808">Transferase</keyword>
<evidence type="ECO:0000256" key="8">
    <source>
        <dbReference type="ARBA" id="ARBA00022968"/>
    </source>
</evidence>
<dbReference type="InterPro" id="IPR029044">
    <property type="entry name" value="Nucleotide-diphossugar_trans"/>
</dbReference>
<feature type="domain" description="ILEI/PANDER" evidence="14">
    <location>
        <begin position="107"/>
        <end position="195"/>
    </location>
</feature>
<dbReference type="PANTHER" id="PTHR46396:SF1">
    <property type="entry name" value="PROTEIN O-LINKED-MANNOSE BETA-1,2-N-ACETYLGLUCOSAMINYLTRANSFERASE 1"/>
    <property type="match status" value="1"/>
</dbReference>
<dbReference type="EMBL" id="JARQWQ010000032">
    <property type="protein sequence ID" value="KAK2561475.1"/>
    <property type="molecule type" value="Genomic_DNA"/>
</dbReference>
<keyword evidence="8 13" id="KW-0735">Signal-anchor</keyword>
<reference evidence="15" key="2">
    <citation type="journal article" date="2023" name="Science">
        <title>Genomic signatures of disease resistance in endangered staghorn corals.</title>
        <authorList>
            <person name="Vollmer S.V."/>
            <person name="Selwyn J.D."/>
            <person name="Despard B.A."/>
            <person name="Roesel C.L."/>
        </authorList>
    </citation>
    <scope>NUCLEOTIDE SEQUENCE</scope>
    <source>
        <strain evidence="15">K2</strain>
    </source>
</reference>
<keyword evidence="7 13" id="KW-0479">Metal-binding</keyword>
<keyword evidence="4 13" id="KW-0328">Glycosyltransferase</keyword>
<evidence type="ECO:0000313" key="15">
    <source>
        <dbReference type="EMBL" id="KAK2561475.1"/>
    </source>
</evidence>
<comment type="similarity">
    <text evidence="3 13">Belongs to the glycosyltransferase 13 family.</text>
</comment>
<dbReference type="InterPro" id="IPR004139">
    <property type="entry name" value="Glyco_trans_13"/>
</dbReference>
<dbReference type="GO" id="GO:0016266">
    <property type="term" value="P:protein O-linked glycosylation via N-acetyl-galactosamine"/>
    <property type="evidence" value="ECO:0007669"/>
    <property type="project" value="TreeGrafter"/>
</dbReference>
<dbReference type="GO" id="GO:0003827">
    <property type="term" value="F:alpha-1,3-mannosylglycoprotein 2-beta-N-acetylglucosaminyltransferase activity"/>
    <property type="evidence" value="ECO:0007669"/>
    <property type="project" value="UniProtKB-UniRule"/>
</dbReference>